<evidence type="ECO:0000256" key="1">
    <source>
        <dbReference type="SAM" id="MobiDB-lite"/>
    </source>
</evidence>
<evidence type="ECO:0000313" key="3">
    <source>
        <dbReference type="Proteomes" id="UP000183245"/>
    </source>
</evidence>
<dbReference type="STRING" id="1817892.AUK40_00595"/>
<dbReference type="Proteomes" id="UP000183245">
    <property type="component" value="Unassembled WGS sequence"/>
</dbReference>
<organism evidence="2 3">
    <name type="scientific">Candidatus Wirthbacteria bacterium CG2_30_54_11</name>
    <dbReference type="NCBI Taxonomy" id="1817892"/>
    <lineage>
        <taxon>Bacteria</taxon>
        <taxon>Candidatus Wirthbacteria</taxon>
    </lineage>
</organism>
<comment type="caution">
    <text evidence="2">The sequence shown here is derived from an EMBL/GenBank/DDBJ whole genome shotgun (WGS) entry which is preliminary data.</text>
</comment>
<proteinExistence type="predicted"/>
<name>A0A1J5J546_9BACT</name>
<reference evidence="2 3" key="1">
    <citation type="journal article" date="2016" name="Environ. Microbiol.">
        <title>Genomic resolution of a cold subsurface aquifer community provides metabolic insights for novel microbes adapted to high CO concentrations.</title>
        <authorList>
            <person name="Probst A.J."/>
            <person name="Castelle C.J."/>
            <person name="Singh A."/>
            <person name="Brown C.T."/>
            <person name="Anantharaman K."/>
            <person name="Sharon I."/>
            <person name="Hug L.A."/>
            <person name="Burstein D."/>
            <person name="Emerson J.B."/>
            <person name="Thomas B.C."/>
            <person name="Banfield J.F."/>
        </authorList>
    </citation>
    <scope>NUCLEOTIDE SEQUENCE [LARGE SCALE GENOMIC DNA]</scope>
    <source>
        <strain evidence="2">CG2_30_54_11</strain>
    </source>
</reference>
<evidence type="ECO:0000313" key="2">
    <source>
        <dbReference type="EMBL" id="OIP99662.1"/>
    </source>
</evidence>
<feature type="compositionally biased region" description="Basic and acidic residues" evidence="1">
    <location>
        <begin position="1"/>
        <end position="11"/>
    </location>
</feature>
<feature type="region of interest" description="Disordered" evidence="1">
    <location>
        <begin position="1"/>
        <end position="27"/>
    </location>
</feature>
<sequence>MSNDSDPKNGRALDSGGTAAISSFDEGQSSPRSLIITEIDPGGRVLINGLEHNLQSTEIVEIESGTWEGAMEQIGRLVREDAQGILRRRMLALGPDGFTQQIALAQRILDNLEQCRKDDPQAEALISSYLDRLRARACTALAGFEYPPEIPVRPSPDQLAIFEQNAC</sequence>
<accession>A0A1J5J546</accession>
<dbReference type="AlphaFoldDB" id="A0A1J5J546"/>
<dbReference type="EMBL" id="MNZT01000011">
    <property type="protein sequence ID" value="OIP99662.1"/>
    <property type="molecule type" value="Genomic_DNA"/>
</dbReference>
<gene>
    <name evidence="2" type="ORF">AUK40_00595</name>
</gene>
<protein>
    <submittedName>
        <fullName evidence="2">Uncharacterized protein</fullName>
    </submittedName>
</protein>